<dbReference type="PRINTS" id="PR00081">
    <property type="entry name" value="GDHRDH"/>
</dbReference>
<dbReference type="CDD" id="cd05360">
    <property type="entry name" value="SDR_c3"/>
    <property type="match status" value="1"/>
</dbReference>
<dbReference type="NCBIfam" id="NF005495">
    <property type="entry name" value="PRK07109.1"/>
    <property type="match status" value="1"/>
</dbReference>
<dbReference type="PRINTS" id="PR00080">
    <property type="entry name" value="SDRFAMILY"/>
</dbReference>
<protein>
    <submittedName>
        <fullName evidence="5">Short-chain dehydrogenase</fullName>
    </submittedName>
</protein>
<accession>A0A1H8ZV02</accession>
<feature type="region of interest" description="Disordered" evidence="3">
    <location>
        <begin position="260"/>
        <end position="297"/>
    </location>
</feature>
<evidence type="ECO:0000256" key="3">
    <source>
        <dbReference type="SAM" id="MobiDB-lite"/>
    </source>
</evidence>
<dbReference type="OrthoDB" id="9790266at2"/>
<dbReference type="SUPFAM" id="SSF51735">
    <property type="entry name" value="NAD(P)-binding Rossmann-fold domains"/>
    <property type="match status" value="1"/>
</dbReference>
<dbReference type="GO" id="GO:0016491">
    <property type="term" value="F:oxidoreductase activity"/>
    <property type="evidence" value="ECO:0007669"/>
    <property type="project" value="UniProtKB-KW"/>
</dbReference>
<dbReference type="InterPro" id="IPR036291">
    <property type="entry name" value="NAD(P)-bd_dom_sf"/>
</dbReference>
<gene>
    <name evidence="5" type="ORF">SAMN05216548_101246</name>
</gene>
<name>A0A1H8ZV02_9HYPH</name>
<comment type="similarity">
    <text evidence="1">Belongs to the short-chain dehydrogenases/reductases (SDR) family.</text>
</comment>
<feature type="domain" description="Ketoreductase" evidence="4">
    <location>
        <begin position="10"/>
        <end position="196"/>
    </location>
</feature>
<evidence type="ECO:0000313" key="6">
    <source>
        <dbReference type="Proteomes" id="UP000199647"/>
    </source>
</evidence>
<dbReference type="Proteomes" id="UP000199647">
    <property type="component" value="Unassembled WGS sequence"/>
</dbReference>
<evidence type="ECO:0000256" key="2">
    <source>
        <dbReference type="ARBA" id="ARBA00023002"/>
    </source>
</evidence>
<dbReference type="PANTHER" id="PTHR44196:SF1">
    <property type="entry name" value="DEHYDROGENASE_REDUCTASE SDR FAMILY MEMBER 7B"/>
    <property type="match status" value="1"/>
</dbReference>
<organism evidence="5 6">
    <name type="scientific">Faunimonas pinastri</name>
    <dbReference type="NCBI Taxonomy" id="1855383"/>
    <lineage>
        <taxon>Bacteria</taxon>
        <taxon>Pseudomonadati</taxon>
        <taxon>Pseudomonadota</taxon>
        <taxon>Alphaproteobacteria</taxon>
        <taxon>Hyphomicrobiales</taxon>
        <taxon>Afifellaceae</taxon>
        <taxon>Faunimonas</taxon>
    </lineage>
</organism>
<evidence type="ECO:0000256" key="1">
    <source>
        <dbReference type="ARBA" id="ARBA00006484"/>
    </source>
</evidence>
<sequence>MSKLKKVADQVIVITGATSGIGLATARTAAEKGAKLVLVARSEETLKEITQEIRAKGGEAIYVVADVGDEGQVKAASTAAIGEFGHYDTWINNAGVSIFGTIEETSTEDLRRLFETNFWGLVYGSRAAVEHFRQRGGGKLINLGSVASDVSIPLQGMYSASKHAVAGFTDALRMEVKHERLPISITLIKPTSIGTPFKDHAKNYMDKEPTLPPVVYDVQIVADTIVYAAEHDVRDMMVGGGGRMMKAMAGLMPKFSDWMGSRTMPSAQKTNKPAPGVQDRSLYKGGADGSERSDYPQIRKTSVYTTMEMHPTLTALGLAVGALVVTGLVLRSRSSSRPLVSAKTMRQLGRQLPDRSTLASYIPDSSTLRSYVPSARDVRSHLPSAHDVRSALPSASTVKSQLPSRSTLASYIPSASTVASYIPSVSDMQSTASDLKRQGRKAAEQLPDKSWFAKRWAAGSRDAHKLASHVPDTSWFAKRWEEGSRRAEKAAKQVPDRSWFEKRWAEGSRKARKATERTGLFG</sequence>
<evidence type="ECO:0000313" key="5">
    <source>
        <dbReference type="EMBL" id="SEP68155.1"/>
    </source>
</evidence>
<dbReference type="Pfam" id="PF00106">
    <property type="entry name" value="adh_short"/>
    <property type="match status" value="1"/>
</dbReference>
<evidence type="ECO:0000259" key="4">
    <source>
        <dbReference type="SMART" id="SM00822"/>
    </source>
</evidence>
<dbReference type="EMBL" id="FOFG01000001">
    <property type="protein sequence ID" value="SEP68155.1"/>
    <property type="molecule type" value="Genomic_DNA"/>
</dbReference>
<dbReference type="PANTHER" id="PTHR44196">
    <property type="entry name" value="DEHYDROGENASE/REDUCTASE SDR FAMILY MEMBER 7B"/>
    <property type="match status" value="1"/>
</dbReference>
<dbReference type="InterPro" id="IPR020904">
    <property type="entry name" value="Sc_DH/Rdtase_CS"/>
</dbReference>
<proteinExistence type="inferred from homology"/>
<dbReference type="AlphaFoldDB" id="A0A1H8ZV02"/>
<dbReference type="InterPro" id="IPR057326">
    <property type="entry name" value="KR_dom"/>
</dbReference>
<dbReference type="Gene3D" id="3.40.50.720">
    <property type="entry name" value="NAD(P)-binding Rossmann-like Domain"/>
    <property type="match status" value="1"/>
</dbReference>
<dbReference type="SMART" id="SM00822">
    <property type="entry name" value="PKS_KR"/>
    <property type="match status" value="1"/>
</dbReference>
<keyword evidence="2" id="KW-0560">Oxidoreductase</keyword>
<dbReference type="STRING" id="1855383.SAMN05216548_101246"/>
<dbReference type="RefSeq" id="WP_092494763.1">
    <property type="nucleotide sequence ID" value="NZ_FOFG01000001.1"/>
</dbReference>
<keyword evidence="6" id="KW-1185">Reference proteome</keyword>
<reference evidence="5 6" key="1">
    <citation type="submission" date="2016-10" db="EMBL/GenBank/DDBJ databases">
        <authorList>
            <person name="de Groot N.N."/>
        </authorList>
    </citation>
    <scope>NUCLEOTIDE SEQUENCE [LARGE SCALE GENOMIC DNA]</scope>
    <source>
        <strain evidence="5 6">A52C2</strain>
    </source>
</reference>
<dbReference type="InterPro" id="IPR002347">
    <property type="entry name" value="SDR_fam"/>
</dbReference>
<dbReference type="PROSITE" id="PS00061">
    <property type="entry name" value="ADH_SHORT"/>
    <property type="match status" value="1"/>
</dbReference>
<dbReference type="GO" id="GO:0016020">
    <property type="term" value="C:membrane"/>
    <property type="evidence" value="ECO:0007669"/>
    <property type="project" value="TreeGrafter"/>
</dbReference>